<dbReference type="PANTHER" id="PTHR24353:SF147">
    <property type="entry name" value="CGMP-DEPENDENT SERINE_THREONIN PROTEIN KINASE-RELATED"/>
    <property type="match status" value="1"/>
</dbReference>
<gene>
    <name evidence="9" type="primary">LOC115228047</name>
</gene>
<keyword evidence="4" id="KW-0418">Kinase</keyword>
<dbReference type="SMART" id="SM00100">
    <property type="entry name" value="cNMP"/>
    <property type="match status" value="1"/>
</dbReference>
<dbReference type="GO" id="GO:0005524">
    <property type="term" value="F:ATP binding"/>
    <property type="evidence" value="ECO:0007669"/>
    <property type="project" value="UniProtKB-KW"/>
</dbReference>
<dbReference type="InterPro" id="IPR018490">
    <property type="entry name" value="cNMP-bd_dom_sf"/>
</dbReference>
<dbReference type="RefSeq" id="XP_036354713.1">
    <property type="nucleotide sequence ID" value="XM_036498820.1"/>
</dbReference>
<dbReference type="InterPro" id="IPR014710">
    <property type="entry name" value="RmlC-like_jellyroll"/>
</dbReference>
<evidence type="ECO:0000259" key="7">
    <source>
        <dbReference type="PROSITE" id="PS50042"/>
    </source>
</evidence>
<reference evidence="9" key="1">
    <citation type="submission" date="2025-08" db="UniProtKB">
        <authorList>
            <consortium name="RefSeq"/>
        </authorList>
    </citation>
    <scope>IDENTIFICATION</scope>
</reference>
<dbReference type="AlphaFoldDB" id="A0A7E6EHC2"/>
<dbReference type="PROSITE" id="PS00888">
    <property type="entry name" value="CNMP_BINDING_1"/>
    <property type="match status" value="1"/>
</dbReference>
<dbReference type="SUPFAM" id="SSF51206">
    <property type="entry name" value="cAMP-binding domain-like"/>
    <property type="match status" value="1"/>
</dbReference>
<keyword evidence="3" id="KW-0547">Nucleotide-binding</keyword>
<dbReference type="Gene3D" id="2.60.120.10">
    <property type="entry name" value="Jelly Rolls"/>
    <property type="match status" value="1"/>
</dbReference>
<accession>A0A7E6EHC2</accession>
<evidence type="ECO:0000313" key="8">
    <source>
        <dbReference type="Proteomes" id="UP000515154"/>
    </source>
</evidence>
<dbReference type="CDD" id="cd00038">
    <property type="entry name" value="CAP_ED"/>
    <property type="match status" value="1"/>
</dbReference>
<dbReference type="PROSITE" id="PS50042">
    <property type="entry name" value="CNMP_BINDING_3"/>
    <property type="match status" value="1"/>
</dbReference>
<dbReference type="Proteomes" id="UP000515154">
    <property type="component" value="Unplaced"/>
</dbReference>
<dbReference type="Gene3D" id="1.10.510.10">
    <property type="entry name" value="Transferase(Phosphotransferase) domain 1"/>
    <property type="match status" value="1"/>
</dbReference>
<evidence type="ECO:0000256" key="1">
    <source>
        <dbReference type="ARBA" id="ARBA00022527"/>
    </source>
</evidence>
<evidence type="ECO:0000256" key="2">
    <source>
        <dbReference type="ARBA" id="ARBA00022679"/>
    </source>
</evidence>
<dbReference type="Gene3D" id="1.20.5.490">
    <property type="entry name" value="Single helix bin"/>
    <property type="match status" value="1"/>
</dbReference>
<dbReference type="KEGG" id="osn:115228047"/>
<keyword evidence="1" id="KW-0723">Serine/threonine-protein kinase</keyword>
<feature type="coiled-coil region" evidence="6">
    <location>
        <begin position="10"/>
        <end position="40"/>
    </location>
</feature>
<evidence type="ECO:0000256" key="4">
    <source>
        <dbReference type="ARBA" id="ARBA00022777"/>
    </source>
</evidence>
<keyword evidence="5" id="KW-0067">ATP-binding</keyword>
<keyword evidence="2" id="KW-0808">Transferase</keyword>
<name>A0A7E6EHC2_9MOLL</name>
<sequence>MSLRKSLSVAEELKIAKKTIKEKDEELEALRTQLHKLQSVLSSVNSSANVTEINKSNDSYVGRNKKEGISAKTAEETELREEIIPKSKEETSLILNALSENDFFKNVDYASLEQLVQYMVPRNFSKNSTIIQEGDSGEEFFILKSGRLEVSSLERKHIVFLTTGSVFGELAILYNCARTATVRCSLLFQKVSRRGEFYCFCPQPASLQKCNDSCPPFVGREPLVIYKQIFKGVAAIEFPKHVGKRARNFMLSSCKPFPLERLGYGKNGIDDIKMHPYSSLSDILVYFKGLTGLN</sequence>
<protein>
    <submittedName>
        <fullName evidence="9">cGMP-dependent protein kinase 1-like</fullName>
    </submittedName>
</protein>
<evidence type="ECO:0000313" key="9">
    <source>
        <dbReference type="RefSeq" id="XP_036354713.1"/>
    </source>
</evidence>
<organism evidence="8 9">
    <name type="scientific">Octopus sinensis</name>
    <name type="common">East Asian common octopus</name>
    <dbReference type="NCBI Taxonomy" id="2607531"/>
    <lineage>
        <taxon>Eukaryota</taxon>
        <taxon>Metazoa</taxon>
        <taxon>Spiralia</taxon>
        <taxon>Lophotrochozoa</taxon>
        <taxon>Mollusca</taxon>
        <taxon>Cephalopoda</taxon>
        <taxon>Coleoidea</taxon>
        <taxon>Octopodiformes</taxon>
        <taxon>Octopoda</taxon>
        <taxon>Incirrata</taxon>
        <taxon>Octopodidae</taxon>
        <taxon>Octopus</taxon>
    </lineage>
</organism>
<dbReference type="Pfam" id="PF00027">
    <property type="entry name" value="cNMP_binding"/>
    <property type="match status" value="1"/>
</dbReference>
<evidence type="ECO:0000256" key="3">
    <source>
        <dbReference type="ARBA" id="ARBA00022741"/>
    </source>
</evidence>
<feature type="domain" description="Cyclic nucleotide-binding" evidence="7">
    <location>
        <begin position="103"/>
        <end position="183"/>
    </location>
</feature>
<dbReference type="PANTHER" id="PTHR24353">
    <property type="entry name" value="CYCLIC NUCLEOTIDE-DEPENDENT PROTEIN KINASE"/>
    <property type="match status" value="1"/>
</dbReference>
<keyword evidence="6" id="KW-0175">Coiled coil</keyword>
<evidence type="ECO:0000256" key="6">
    <source>
        <dbReference type="SAM" id="Coils"/>
    </source>
</evidence>
<keyword evidence="8" id="KW-1185">Reference proteome</keyword>
<dbReference type="InterPro" id="IPR000595">
    <property type="entry name" value="cNMP-bd_dom"/>
</dbReference>
<evidence type="ECO:0000256" key="5">
    <source>
        <dbReference type="ARBA" id="ARBA00022840"/>
    </source>
</evidence>
<proteinExistence type="predicted"/>
<dbReference type="InterPro" id="IPR018488">
    <property type="entry name" value="cNMP-bd_CS"/>
</dbReference>
<dbReference type="GO" id="GO:0004674">
    <property type="term" value="F:protein serine/threonine kinase activity"/>
    <property type="evidence" value="ECO:0007669"/>
    <property type="project" value="UniProtKB-KW"/>
</dbReference>